<proteinExistence type="predicted"/>
<dbReference type="InterPro" id="IPR029071">
    <property type="entry name" value="Ubiquitin-like_domsf"/>
</dbReference>
<accession>A0AAF0IZK0</accession>
<dbReference type="PANTHER" id="PTHR46467">
    <property type="entry name" value="TETHER CONTAINING UBX DOMAIN FOR GLUT4"/>
    <property type="match status" value="1"/>
</dbReference>
<evidence type="ECO:0000256" key="1">
    <source>
        <dbReference type="SAM" id="MobiDB-lite"/>
    </source>
</evidence>
<dbReference type="PANTHER" id="PTHR46467:SF1">
    <property type="entry name" value="TETHER CONTAINING UBX DOMAIN FOR GLUT4"/>
    <property type="match status" value="1"/>
</dbReference>
<name>A0AAF0IZK0_9BASI</name>
<organism evidence="3 4">
    <name type="scientific">Malassezia equina</name>
    <dbReference type="NCBI Taxonomy" id="1381935"/>
    <lineage>
        <taxon>Eukaryota</taxon>
        <taxon>Fungi</taxon>
        <taxon>Dikarya</taxon>
        <taxon>Basidiomycota</taxon>
        <taxon>Ustilaginomycotina</taxon>
        <taxon>Malasseziomycetes</taxon>
        <taxon>Malasseziales</taxon>
        <taxon>Malasseziaceae</taxon>
        <taxon>Malassezia</taxon>
    </lineage>
</organism>
<reference evidence="3" key="1">
    <citation type="submission" date="2023-03" db="EMBL/GenBank/DDBJ databases">
        <title>Mating type loci evolution in Malassezia.</title>
        <authorList>
            <person name="Coelho M.A."/>
        </authorList>
    </citation>
    <scope>NUCLEOTIDE SEQUENCE</scope>
    <source>
        <strain evidence="3">CBS 12830</strain>
    </source>
</reference>
<evidence type="ECO:0000313" key="3">
    <source>
        <dbReference type="EMBL" id="WFD24006.1"/>
    </source>
</evidence>
<evidence type="ECO:0000259" key="2">
    <source>
        <dbReference type="SMART" id="SM00166"/>
    </source>
</evidence>
<dbReference type="Gene3D" id="3.10.20.90">
    <property type="entry name" value="Phosphatidylinositol 3-kinase Catalytic Subunit, Chain A, domain 1"/>
    <property type="match status" value="1"/>
</dbReference>
<keyword evidence="4" id="KW-1185">Reference proteome</keyword>
<dbReference type="GO" id="GO:0006886">
    <property type="term" value="P:intracellular protein transport"/>
    <property type="evidence" value="ECO:0007669"/>
    <property type="project" value="TreeGrafter"/>
</dbReference>
<dbReference type="GO" id="GO:0005737">
    <property type="term" value="C:cytoplasm"/>
    <property type="evidence" value="ECO:0007669"/>
    <property type="project" value="TreeGrafter"/>
</dbReference>
<dbReference type="Pfam" id="PF00789">
    <property type="entry name" value="UBX"/>
    <property type="match status" value="1"/>
</dbReference>
<evidence type="ECO:0000313" key="4">
    <source>
        <dbReference type="Proteomes" id="UP001214415"/>
    </source>
</evidence>
<dbReference type="EMBL" id="CP119904">
    <property type="protein sequence ID" value="WFD24006.1"/>
    <property type="molecule type" value="Genomic_DNA"/>
</dbReference>
<feature type="domain" description="UBX" evidence="2">
    <location>
        <begin position="83"/>
        <end position="168"/>
    </location>
</feature>
<feature type="region of interest" description="Disordered" evidence="1">
    <location>
        <begin position="207"/>
        <end position="236"/>
    </location>
</feature>
<dbReference type="AlphaFoldDB" id="A0AAF0IZK0"/>
<dbReference type="SUPFAM" id="SSF54236">
    <property type="entry name" value="Ubiquitin-like"/>
    <property type="match status" value="1"/>
</dbReference>
<dbReference type="Proteomes" id="UP001214415">
    <property type="component" value="Chromosome 5"/>
</dbReference>
<dbReference type="SMART" id="SM00166">
    <property type="entry name" value="UBX"/>
    <property type="match status" value="1"/>
</dbReference>
<gene>
    <name evidence="3" type="ORF">MEQU1_002703</name>
</gene>
<dbReference type="GO" id="GO:0012506">
    <property type="term" value="C:vesicle membrane"/>
    <property type="evidence" value="ECO:0007669"/>
    <property type="project" value="TreeGrafter"/>
</dbReference>
<dbReference type="GO" id="GO:0005634">
    <property type="term" value="C:nucleus"/>
    <property type="evidence" value="ECO:0007669"/>
    <property type="project" value="TreeGrafter"/>
</dbReference>
<protein>
    <recommendedName>
        <fullName evidence="2">UBX domain-containing protein</fullName>
    </recommendedName>
</protein>
<sequence>MDSCGSSGGLPPTSVYRAPNARAYGTQSMLIDLAPPPPDMDDFEPTSQELRAAFADTLQGRHSSNVPLMTRAMREKRDQELGGTKKVYEQIRIRIRFADRMQIESTFPAAATIMDVYAFVDDALADASDSYMLFQSPPRRDFPRTEMARAQTLTSLGFAPAAVLGVRWSDALKNATDAPAPLKPELLARARDVPTPPSFTSAQVPMVRAPSQDTPAAEAREKRKFPKSRDLSVGSGHARRAPLVPLLTMSLANSFYNFFVKRNSI</sequence>
<dbReference type="InterPro" id="IPR001012">
    <property type="entry name" value="UBX_dom"/>
</dbReference>